<dbReference type="PaxDb" id="3055-EDP03494"/>
<dbReference type="OMA" id="LNERYVW"/>
<feature type="transmembrane region" description="Helical" evidence="1">
    <location>
        <begin position="97"/>
        <end position="119"/>
    </location>
</feature>
<reference evidence="2 3" key="1">
    <citation type="journal article" date="2007" name="Science">
        <title>The Chlamydomonas genome reveals the evolution of key animal and plant functions.</title>
        <authorList>
            <person name="Merchant S.S."/>
            <person name="Prochnik S.E."/>
            <person name="Vallon O."/>
            <person name="Harris E.H."/>
            <person name="Karpowicz S.J."/>
            <person name="Witman G.B."/>
            <person name="Terry A."/>
            <person name="Salamov A."/>
            <person name="Fritz-Laylin L.K."/>
            <person name="Marechal-Drouard L."/>
            <person name="Marshall W.F."/>
            <person name="Qu L.H."/>
            <person name="Nelson D.R."/>
            <person name="Sanderfoot A.A."/>
            <person name="Spalding M.H."/>
            <person name="Kapitonov V.V."/>
            <person name="Ren Q."/>
            <person name="Ferris P."/>
            <person name="Lindquist E."/>
            <person name="Shapiro H."/>
            <person name="Lucas S.M."/>
            <person name="Grimwood J."/>
            <person name="Schmutz J."/>
            <person name="Cardol P."/>
            <person name="Cerutti H."/>
            <person name="Chanfreau G."/>
            <person name="Chen C.L."/>
            <person name="Cognat V."/>
            <person name="Croft M.T."/>
            <person name="Dent R."/>
            <person name="Dutcher S."/>
            <person name="Fernandez E."/>
            <person name="Fukuzawa H."/>
            <person name="Gonzalez-Ballester D."/>
            <person name="Gonzalez-Halphen D."/>
            <person name="Hallmann A."/>
            <person name="Hanikenne M."/>
            <person name="Hippler M."/>
            <person name="Inwood W."/>
            <person name="Jabbari K."/>
            <person name="Kalanon M."/>
            <person name="Kuras R."/>
            <person name="Lefebvre P.A."/>
            <person name="Lemaire S.D."/>
            <person name="Lobanov A.V."/>
            <person name="Lohr M."/>
            <person name="Manuell A."/>
            <person name="Meier I."/>
            <person name="Mets L."/>
            <person name="Mittag M."/>
            <person name="Mittelmeier T."/>
            <person name="Moroney J.V."/>
            <person name="Moseley J."/>
            <person name="Napoli C."/>
            <person name="Nedelcu A.M."/>
            <person name="Niyogi K."/>
            <person name="Novoselov S.V."/>
            <person name="Paulsen I.T."/>
            <person name="Pazour G."/>
            <person name="Purton S."/>
            <person name="Ral J.P."/>
            <person name="Riano-Pachon D.M."/>
            <person name="Riekhof W."/>
            <person name="Rymarquis L."/>
            <person name="Schroda M."/>
            <person name="Stern D."/>
            <person name="Umen J."/>
            <person name="Willows R."/>
            <person name="Wilson N."/>
            <person name="Zimmer S.L."/>
            <person name="Allmer J."/>
            <person name="Balk J."/>
            <person name="Bisova K."/>
            <person name="Chen C.J."/>
            <person name="Elias M."/>
            <person name="Gendler K."/>
            <person name="Hauser C."/>
            <person name="Lamb M.R."/>
            <person name="Ledford H."/>
            <person name="Long J.C."/>
            <person name="Minagawa J."/>
            <person name="Page M.D."/>
            <person name="Pan J."/>
            <person name="Pootakham W."/>
            <person name="Roje S."/>
            <person name="Rose A."/>
            <person name="Stahlberg E."/>
            <person name="Terauchi A.M."/>
            <person name="Yang P."/>
            <person name="Ball S."/>
            <person name="Bowler C."/>
            <person name="Dieckmann C.L."/>
            <person name="Gladyshev V.N."/>
            <person name="Green P."/>
            <person name="Jorgensen R."/>
            <person name="Mayfield S."/>
            <person name="Mueller-Roeber B."/>
            <person name="Rajamani S."/>
            <person name="Sayre R.T."/>
            <person name="Brokstein P."/>
            <person name="Dubchak I."/>
            <person name="Goodstein D."/>
            <person name="Hornick L."/>
            <person name="Huang Y.W."/>
            <person name="Jhaveri J."/>
            <person name="Luo Y."/>
            <person name="Martinez D."/>
            <person name="Ngau W.C."/>
            <person name="Otillar B."/>
            <person name="Poliakov A."/>
            <person name="Porter A."/>
            <person name="Szajkowski L."/>
            <person name="Werner G."/>
            <person name="Zhou K."/>
            <person name="Grigoriev I.V."/>
            <person name="Rokhsar D.S."/>
            <person name="Grossman A.R."/>
        </authorList>
    </citation>
    <scope>NUCLEOTIDE SEQUENCE [LARGE SCALE GENOMIC DNA]</scope>
    <source>
        <strain evidence="3">CC-503</strain>
    </source>
</reference>
<feature type="transmembrane region" description="Helical" evidence="1">
    <location>
        <begin position="131"/>
        <end position="150"/>
    </location>
</feature>
<dbReference type="KEGG" id="cre:CHLRE_12g530800v5"/>
<dbReference type="Proteomes" id="UP000006906">
    <property type="component" value="Chromosome 12"/>
</dbReference>
<dbReference type="OrthoDB" id="194289at2759"/>
<protein>
    <submittedName>
        <fullName evidence="2">Uncharacterized protein</fullName>
    </submittedName>
</protein>
<dbReference type="STRING" id="3055.A0A2K3D4T0"/>
<accession>A0A2K3D4T0</accession>
<dbReference type="EMBL" id="CM008973">
    <property type="protein sequence ID" value="PNW75538.1"/>
    <property type="molecule type" value="Genomic_DNA"/>
</dbReference>
<feature type="transmembrane region" description="Helical" evidence="1">
    <location>
        <begin position="223"/>
        <end position="243"/>
    </location>
</feature>
<dbReference type="Gramene" id="PNW75538">
    <property type="protein sequence ID" value="PNW75538"/>
    <property type="gene ID" value="CHLRE_12g530800v5"/>
</dbReference>
<gene>
    <name evidence="2" type="ORF">CHLRE_12g530800v5</name>
</gene>
<dbReference type="GeneID" id="5718587"/>
<keyword evidence="1" id="KW-0812">Transmembrane</keyword>
<organism evidence="2 3">
    <name type="scientific">Chlamydomonas reinhardtii</name>
    <name type="common">Chlamydomonas smithii</name>
    <dbReference type="NCBI Taxonomy" id="3055"/>
    <lineage>
        <taxon>Eukaryota</taxon>
        <taxon>Viridiplantae</taxon>
        <taxon>Chlorophyta</taxon>
        <taxon>core chlorophytes</taxon>
        <taxon>Chlorophyceae</taxon>
        <taxon>CS clade</taxon>
        <taxon>Chlamydomonadales</taxon>
        <taxon>Chlamydomonadaceae</taxon>
        <taxon>Chlamydomonas</taxon>
    </lineage>
</organism>
<proteinExistence type="predicted"/>
<keyword evidence="3" id="KW-1185">Reference proteome</keyword>
<dbReference type="ExpressionAtlas" id="A0A2K3D4T0">
    <property type="expression patterns" value="baseline"/>
</dbReference>
<dbReference type="AlphaFoldDB" id="A0A2K3D4T0"/>
<dbReference type="PANTHER" id="PTHR15887">
    <property type="entry name" value="TRANSMEMBRANE PROTEIN 69"/>
    <property type="match status" value="1"/>
</dbReference>
<dbReference type="RefSeq" id="XP_042918655.1">
    <property type="nucleotide sequence ID" value="XM_043068560.1"/>
</dbReference>
<keyword evidence="1" id="KW-0472">Membrane</keyword>
<name>A0A2K3D4T0_CHLRE</name>
<evidence type="ECO:0000256" key="1">
    <source>
        <dbReference type="SAM" id="Phobius"/>
    </source>
</evidence>
<evidence type="ECO:0000313" key="2">
    <source>
        <dbReference type="EMBL" id="PNW75538.1"/>
    </source>
</evidence>
<dbReference type="PANTHER" id="PTHR15887:SF1">
    <property type="entry name" value="TRANSMEMBRANE PROTEIN 69"/>
    <property type="match status" value="1"/>
</dbReference>
<dbReference type="InParanoid" id="A0A2K3D4T0"/>
<dbReference type="Pfam" id="PF11911">
    <property type="entry name" value="DUF3429"/>
    <property type="match status" value="1"/>
</dbReference>
<evidence type="ECO:0000313" key="3">
    <source>
        <dbReference type="Proteomes" id="UP000006906"/>
    </source>
</evidence>
<keyword evidence="1" id="KW-1133">Transmembrane helix</keyword>
<sequence>MLRHGASVVLHRVGAAASAAGQAGEGLPIAACALNHLRGAASSAGGPASGPSSSGRPSAAAAAAAAAASSSSSAETPVSFFARQSQILANMPVYPKLLGFAGAIPFLTLTPQLLTAAGMPELIDYCARMQHVYGGSIVTFLGAVHWGLAMQSQTIAAPGSKKAQGALNERYVWSVVPSLAAVPALLLEPAQGSLAIASLLAICYLSDSSYFKHGYLPAWYMSLRGYLTVLAMMSMLATTTYYLKRDLDKARRRMEEEDAARAARMEARVSGRDGAAGVGAGAGGMAAAAGASGAVAAAAGLSARK</sequence>
<dbReference type="InterPro" id="IPR021836">
    <property type="entry name" value="DUF3429"/>
</dbReference>